<keyword evidence="3" id="KW-1185">Reference proteome</keyword>
<dbReference type="GO" id="GO:0016746">
    <property type="term" value="F:acyltransferase activity"/>
    <property type="evidence" value="ECO:0007669"/>
    <property type="project" value="UniProtKB-KW"/>
</dbReference>
<evidence type="ECO:0000313" key="2">
    <source>
        <dbReference type="EMBL" id="MEK8180273.1"/>
    </source>
</evidence>
<organism evidence="2 3">
    <name type="scientific">Flavobacterium buctense</name>
    <dbReference type="NCBI Taxonomy" id="1648146"/>
    <lineage>
        <taxon>Bacteria</taxon>
        <taxon>Pseudomonadati</taxon>
        <taxon>Bacteroidota</taxon>
        <taxon>Flavobacteriia</taxon>
        <taxon>Flavobacteriales</taxon>
        <taxon>Flavobacteriaceae</taxon>
        <taxon>Flavobacterium</taxon>
    </lineage>
</organism>
<dbReference type="Pfam" id="PF13420">
    <property type="entry name" value="Acetyltransf_4"/>
    <property type="match status" value="1"/>
</dbReference>
<keyword evidence="2" id="KW-0808">Transferase</keyword>
<dbReference type="InterPro" id="IPR016181">
    <property type="entry name" value="Acyl_CoA_acyltransferase"/>
</dbReference>
<dbReference type="Gene3D" id="3.40.630.30">
    <property type="match status" value="2"/>
</dbReference>
<evidence type="ECO:0000313" key="3">
    <source>
        <dbReference type="Proteomes" id="UP001491349"/>
    </source>
</evidence>
<name>A0ABU9E1E6_9FLAO</name>
<dbReference type="EC" id="2.3.1.-" evidence="2"/>
<dbReference type="Proteomes" id="UP001491349">
    <property type="component" value="Unassembled WGS sequence"/>
</dbReference>
<reference evidence="2 3" key="1">
    <citation type="submission" date="2024-04" db="EMBL/GenBank/DDBJ databases">
        <title>draft genome sequnece of Flavobacterium buctense JCM 30750.</title>
        <authorList>
            <person name="Kim D.-U."/>
        </authorList>
    </citation>
    <scope>NUCLEOTIDE SEQUENCE [LARGE SCALE GENOMIC DNA]</scope>
    <source>
        <strain evidence="2 3">JCM 30750</strain>
    </source>
</reference>
<dbReference type="EMBL" id="JBBPCB010000004">
    <property type="protein sequence ID" value="MEK8180273.1"/>
    <property type="molecule type" value="Genomic_DNA"/>
</dbReference>
<gene>
    <name evidence="2" type="ORF">WMW71_07960</name>
</gene>
<dbReference type="InterPro" id="IPR000182">
    <property type="entry name" value="GNAT_dom"/>
</dbReference>
<feature type="domain" description="N-acetyltransferase" evidence="1">
    <location>
        <begin position="185"/>
        <end position="329"/>
    </location>
</feature>
<comment type="caution">
    <text evidence="2">The sequence shown here is derived from an EMBL/GenBank/DDBJ whole genome shotgun (WGS) entry which is preliminary data.</text>
</comment>
<accession>A0ABU9E1E6</accession>
<dbReference type="RefSeq" id="WP_187660743.1">
    <property type="nucleotide sequence ID" value="NZ_JACTAB010000005.1"/>
</dbReference>
<dbReference type="CDD" id="cd04301">
    <property type="entry name" value="NAT_SF"/>
    <property type="match status" value="1"/>
</dbReference>
<dbReference type="Pfam" id="PF13302">
    <property type="entry name" value="Acetyltransf_3"/>
    <property type="match status" value="1"/>
</dbReference>
<dbReference type="PROSITE" id="PS51186">
    <property type="entry name" value="GNAT"/>
    <property type="match status" value="1"/>
</dbReference>
<proteinExistence type="predicted"/>
<keyword evidence="2" id="KW-0012">Acyltransferase</keyword>
<protein>
    <submittedName>
        <fullName evidence="2">GNAT family N-acetyltransferase</fullName>
        <ecNumber evidence="2">2.3.1.-</ecNumber>
    </submittedName>
</protein>
<dbReference type="PANTHER" id="PTHR43415:SF3">
    <property type="entry name" value="GNAT-FAMILY ACETYLTRANSFERASE"/>
    <property type="match status" value="1"/>
</dbReference>
<evidence type="ECO:0000259" key="1">
    <source>
        <dbReference type="PROSITE" id="PS51186"/>
    </source>
</evidence>
<dbReference type="PANTHER" id="PTHR43415">
    <property type="entry name" value="SPERMIDINE N(1)-ACETYLTRANSFERASE"/>
    <property type="match status" value="1"/>
</dbReference>
<sequence>MKYKVLHKQVFSVGNFAIVPIRFEDRIAIMKWRNEQIYHLRQQKPLTIEDQDHYFNNVVSKLFDQEQPNQILFSFLENDLCIGYGGLVHINWVDKNAEISFIMNTALESLRFHEIWCAYLGLINQVAFQDLNLHKLYTYAFDLRPHLYKALESSGFQKEAVLKDHCFFENKFKNVVIHAQYKNKMVLRRAISSDVNITFEWASNAVVRQYALTKNKIEFDSHTVWFNTKINDSKVYYYIAMIDGQPIGSIRFDQVAEEAVISYLIDPKFHGKGFGKKIVEEGIAHFRLDSQAYSIVGIVENENKASLKIFRDLFFKEEFLNENTLKFKL</sequence>
<dbReference type="SUPFAM" id="SSF55729">
    <property type="entry name" value="Acyl-CoA N-acyltransferases (Nat)"/>
    <property type="match status" value="2"/>
</dbReference>